<comment type="caution">
    <text evidence="1">The sequence shown here is derived from an EMBL/GenBank/DDBJ whole genome shotgun (WGS) entry which is preliminary data.</text>
</comment>
<dbReference type="Proteomes" id="UP000823617">
    <property type="component" value="Unassembled WGS sequence"/>
</dbReference>
<organism evidence="1 2">
    <name type="scientific">Candidatus Cryptobacteroides intestinigallinarum</name>
    <dbReference type="NCBI Taxonomy" id="2840767"/>
    <lineage>
        <taxon>Bacteria</taxon>
        <taxon>Pseudomonadati</taxon>
        <taxon>Bacteroidota</taxon>
        <taxon>Bacteroidia</taxon>
        <taxon>Bacteroidales</taxon>
        <taxon>Candidatus Cryptobacteroides</taxon>
    </lineage>
</organism>
<sequence length="91" mass="9603">MSSCRLQAGNGTVYAIDGQFLISGISFAHIEDNGYEGWLHISPTDDDGDGFYESITISAGRNDSGSDRSCSISLTDGGCDFGFVDVVQPAD</sequence>
<evidence type="ECO:0000313" key="1">
    <source>
        <dbReference type="EMBL" id="MBO8455956.1"/>
    </source>
</evidence>
<reference evidence="1" key="1">
    <citation type="submission" date="2020-10" db="EMBL/GenBank/DDBJ databases">
        <authorList>
            <person name="Gilroy R."/>
        </authorList>
    </citation>
    <scope>NUCLEOTIDE SEQUENCE</scope>
    <source>
        <strain evidence="1">B1-3475</strain>
    </source>
</reference>
<dbReference type="EMBL" id="JADIMK010000066">
    <property type="protein sequence ID" value="MBO8455956.1"/>
    <property type="molecule type" value="Genomic_DNA"/>
</dbReference>
<evidence type="ECO:0000313" key="2">
    <source>
        <dbReference type="Proteomes" id="UP000823617"/>
    </source>
</evidence>
<proteinExistence type="predicted"/>
<dbReference type="AlphaFoldDB" id="A0A9D9N0C8"/>
<dbReference type="Gene3D" id="2.60.40.10">
    <property type="entry name" value="Immunoglobulins"/>
    <property type="match status" value="1"/>
</dbReference>
<dbReference type="InterPro" id="IPR013783">
    <property type="entry name" value="Ig-like_fold"/>
</dbReference>
<name>A0A9D9N0C8_9BACT</name>
<protein>
    <submittedName>
        <fullName evidence="1">Uncharacterized protein</fullName>
    </submittedName>
</protein>
<accession>A0A9D9N0C8</accession>
<gene>
    <name evidence="1" type="ORF">IAC08_06085</name>
</gene>
<reference evidence="1" key="2">
    <citation type="journal article" date="2021" name="PeerJ">
        <title>Extensive microbial diversity within the chicken gut microbiome revealed by metagenomics and culture.</title>
        <authorList>
            <person name="Gilroy R."/>
            <person name="Ravi A."/>
            <person name="Getino M."/>
            <person name="Pursley I."/>
            <person name="Horton D.L."/>
            <person name="Alikhan N.F."/>
            <person name="Baker D."/>
            <person name="Gharbi K."/>
            <person name="Hall N."/>
            <person name="Watson M."/>
            <person name="Adriaenssens E.M."/>
            <person name="Foster-Nyarko E."/>
            <person name="Jarju S."/>
            <person name="Secka A."/>
            <person name="Antonio M."/>
            <person name="Oren A."/>
            <person name="Chaudhuri R.R."/>
            <person name="La Ragione R."/>
            <person name="Hildebrand F."/>
            <person name="Pallen M.J."/>
        </authorList>
    </citation>
    <scope>NUCLEOTIDE SEQUENCE</scope>
    <source>
        <strain evidence="1">B1-3475</strain>
    </source>
</reference>